<accession>A0A0L8V9U7</accession>
<dbReference type="OrthoDB" id="9796545at2"/>
<keyword evidence="2" id="KW-1185">Reference proteome</keyword>
<gene>
    <name evidence="1" type="ORF">NC99_20610</name>
</gene>
<evidence type="ECO:0000313" key="1">
    <source>
        <dbReference type="EMBL" id="KOH45199.1"/>
    </source>
</evidence>
<organism evidence="1 2">
    <name type="scientific">Sunxiuqinia dokdonensis</name>
    <dbReference type="NCBI Taxonomy" id="1409788"/>
    <lineage>
        <taxon>Bacteria</taxon>
        <taxon>Pseudomonadati</taxon>
        <taxon>Bacteroidota</taxon>
        <taxon>Bacteroidia</taxon>
        <taxon>Marinilabiliales</taxon>
        <taxon>Prolixibacteraceae</taxon>
        <taxon>Sunxiuqinia</taxon>
    </lineage>
</organism>
<comment type="caution">
    <text evidence="1">The sequence shown here is derived from an EMBL/GenBank/DDBJ whole genome shotgun (WGS) entry which is preliminary data.</text>
</comment>
<evidence type="ECO:0008006" key="3">
    <source>
        <dbReference type="Google" id="ProtNLM"/>
    </source>
</evidence>
<dbReference type="Pfam" id="PF05258">
    <property type="entry name" value="DciA"/>
    <property type="match status" value="1"/>
</dbReference>
<evidence type="ECO:0000313" key="2">
    <source>
        <dbReference type="Proteomes" id="UP000036958"/>
    </source>
</evidence>
<reference evidence="2" key="1">
    <citation type="submission" date="2015-07" db="EMBL/GenBank/DDBJ databases">
        <title>Genome sequencing of Sunxiuqinia dokdonensis strain SK.</title>
        <authorList>
            <person name="Ahn S."/>
            <person name="Kim B.-C."/>
        </authorList>
    </citation>
    <scope>NUCLEOTIDE SEQUENCE [LARGE SCALE GENOMIC DNA]</scope>
    <source>
        <strain evidence="2">SK</strain>
    </source>
</reference>
<proteinExistence type="predicted"/>
<sequence length="96" mass="11232">MRRSNTQKLSEVLKDYIEENKLHKKLTEVDLIASWEKVVGRTIARYTESLRINNGTLFVKTRSPALRSELVMMKEQLKNRLNEQAGEAIVKEIVFR</sequence>
<dbReference type="PANTHER" id="PTHR36456">
    <property type="entry name" value="UPF0232 PROTEIN SCO3875"/>
    <property type="match status" value="1"/>
</dbReference>
<dbReference type="RefSeq" id="WP_053182804.1">
    <property type="nucleotide sequence ID" value="NZ_LGIA01000148.1"/>
</dbReference>
<dbReference type="AlphaFoldDB" id="A0A0L8V9U7"/>
<protein>
    <recommendedName>
        <fullName evidence="3">RNA-binding protein</fullName>
    </recommendedName>
</protein>
<name>A0A0L8V9U7_9BACT</name>
<dbReference type="STRING" id="1409788.NC99_20610"/>
<dbReference type="EMBL" id="LGIA01000148">
    <property type="protein sequence ID" value="KOH45199.1"/>
    <property type="molecule type" value="Genomic_DNA"/>
</dbReference>
<dbReference type="InterPro" id="IPR007922">
    <property type="entry name" value="DciA-like"/>
</dbReference>
<dbReference type="Proteomes" id="UP000036958">
    <property type="component" value="Unassembled WGS sequence"/>
</dbReference>
<dbReference type="PANTHER" id="PTHR36456:SF1">
    <property type="entry name" value="UPF0232 PROTEIN SCO3875"/>
    <property type="match status" value="1"/>
</dbReference>